<dbReference type="GO" id="GO:0003677">
    <property type="term" value="F:DNA binding"/>
    <property type="evidence" value="ECO:0007669"/>
    <property type="project" value="UniProtKB-UniRule"/>
</dbReference>
<dbReference type="InterPro" id="IPR050624">
    <property type="entry name" value="HTH-type_Tx_Regulator"/>
</dbReference>
<evidence type="ECO:0000256" key="1">
    <source>
        <dbReference type="ARBA" id="ARBA00023125"/>
    </source>
</evidence>
<keyword evidence="1 2" id="KW-0238">DNA-binding</keyword>
<protein>
    <submittedName>
        <fullName evidence="4">TetR/AcrR family transcriptional regulator</fullName>
    </submittedName>
</protein>
<evidence type="ECO:0000256" key="2">
    <source>
        <dbReference type="PROSITE-ProRule" id="PRU00335"/>
    </source>
</evidence>
<dbReference type="PRINTS" id="PR00455">
    <property type="entry name" value="HTHTETR"/>
</dbReference>
<organism evidence="4 5">
    <name type="scientific">Dyadobacter chenwenxiniae</name>
    <dbReference type="NCBI Taxonomy" id="2906456"/>
    <lineage>
        <taxon>Bacteria</taxon>
        <taxon>Pseudomonadati</taxon>
        <taxon>Bacteroidota</taxon>
        <taxon>Cytophagia</taxon>
        <taxon>Cytophagales</taxon>
        <taxon>Spirosomataceae</taxon>
        <taxon>Dyadobacter</taxon>
    </lineage>
</organism>
<feature type="DNA-binding region" description="H-T-H motif" evidence="2">
    <location>
        <begin position="25"/>
        <end position="44"/>
    </location>
</feature>
<dbReference type="PANTHER" id="PTHR43479">
    <property type="entry name" value="ACREF/ENVCD OPERON REPRESSOR-RELATED"/>
    <property type="match status" value="1"/>
</dbReference>
<evidence type="ECO:0000313" key="4">
    <source>
        <dbReference type="EMBL" id="MCF0064782.1"/>
    </source>
</evidence>
<evidence type="ECO:0000259" key="3">
    <source>
        <dbReference type="PROSITE" id="PS50977"/>
    </source>
</evidence>
<sequence length="174" mass="20236">MNTPKERIIDTASILFHQQGYNSTGINQIIKEANVAKASFYQHFKSKDDLCLAFLNARHEYWFSELISYVSEFESTKKRILNAFEFIIYMNSKEDFRGCSFLNILSEISKEQGNILTIIQAHKYDLREFFAKELGDELLAAHIYLLFESSIIESQLFKSNEIVEKSKQIVNSLI</sequence>
<reference evidence="4" key="1">
    <citation type="submission" date="2021-12" db="EMBL/GenBank/DDBJ databases">
        <title>Novel species in genus Dyadobacter.</title>
        <authorList>
            <person name="Ma C."/>
        </authorList>
    </citation>
    <scope>NUCLEOTIDE SEQUENCE</scope>
    <source>
        <strain evidence="4">LJ419</strain>
    </source>
</reference>
<dbReference type="Pfam" id="PF00440">
    <property type="entry name" value="TetR_N"/>
    <property type="match status" value="1"/>
</dbReference>
<dbReference type="AlphaFoldDB" id="A0A9X1TH62"/>
<keyword evidence="5" id="KW-1185">Reference proteome</keyword>
<dbReference type="InterPro" id="IPR009057">
    <property type="entry name" value="Homeodomain-like_sf"/>
</dbReference>
<dbReference type="PANTHER" id="PTHR43479:SF22">
    <property type="entry name" value="TRANSCRIPTIONAL REGULATOR, TETR FAMILY"/>
    <property type="match status" value="1"/>
</dbReference>
<comment type="caution">
    <text evidence="4">The sequence shown here is derived from an EMBL/GenBank/DDBJ whole genome shotgun (WGS) entry which is preliminary data.</text>
</comment>
<dbReference type="InterPro" id="IPR001647">
    <property type="entry name" value="HTH_TetR"/>
</dbReference>
<dbReference type="EMBL" id="JAJTTC010000008">
    <property type="protein sequence ID" value="MCF0064782.1"/>
    <property type="molecule type" value="Genomic_DNA"/>
</dbReference>
<evidence type="ECO:0000313" key="5">
    <source>
        <dbReference type="Proteomes" id="UP001139000"/>
    </source>
</evidence>
<dbReference type="InterPro" id="IPR036271">
    <property type="entry name" value="Tet_transcr_reg_TetR-rel_C_sf"/>
</dbReference>
<dbReference type="Proteomes" id="UP001139000">
    <property type="component" value="Unassembled WGS sequence"/>
</dbReference>
<dbReference type="RefSeq" id="WP_234657753.1">
    <property type="nucleotide sequence ID" value="NZ_CP094997.1"/>
</dbReference>
<accession>A0A9X1TH62</accession>
<dbReference type="PROSITE" id="PS50977">
    <property type="entry name" value="HTH_TETR_2"/>
    <property type="match status" value="1"/>
</dbReference>
<feature type="domain" description="HTH tetR-type" evidence="3">
    <location>
        <begin position="2"/>
        <end position="62"/>
    </location>
</feature>
<proteinExistence type="predicted"/>
<dbReference type="SUPFAM" id="SSF46689">
    <property type="entry name" value="Homeodomain-like"/>
    <property type="match status" value="1"/>
</dbReference>
<dbReference type="SUPFAM" id="SSF48498">
    <property type="entry name" value="Tetracyclin repressor-like, C-terminal domain"/>
    <property type="match status" value="1"/>
</dbReference>
<dbReference type="Gene3D" id="1.10.357.10">
    <property type="entry name" value="Tetracycline Repressor, domain 2"/>
    <property type="match status" value="1"/>
</dbReference>
<name>A0A9X1TH62_9BACT</name>
<gene>
    <name evidence="4" type="ORF">LXM26_24940</name>
</gene>